<dbReference type="KEGG" id="yey:Y11_38781"/>
<dbReference type="AlphaFoldDB" id="A0A0H3P0M1"/>
<proteinExistence type="predicted"/>
<dbReference type="EMBL" id="FR729477">
    <property type="protein sequence ID" value="CBY28652.1"/>
    <property type="molecule type" value="Genomic_DNA"/>
</dbReference>
<name>A0A0H3P0M1_YERE1</name>
<accession>A0A0H3P0M1</accession>
<dbReference type="Proteomes" id="UP000008084">
    <property type="component" value="Chromosome"/>
</dbReference>
<organism evidence="1 2">
    <name type="scientific">Yersinia enterocolitica subsp. palearctica serotype O:3 (strain DSM 13030 / CIP 106945 / Y11)</name>
    <dbReference type="NCBI Taxonomy" id="930944"/>
    <lineage>
        <taxon>Bacteria</taxon>
        <taxon>Pseudomonadati</taxon>
        <taxon>Pseudomonadota</taxon>
        <taxon>Gammaproteobacteria</taxon>
        <taxon>Enterobacterales</taxon>
        <taxon>Yersiniaceae</taxon>
        <taxon>Yersinia</taxon>
    </lineage>
</organism>
<sequence length="52" mass="6067">MVFFTSQQINRLLAFFILCLWCRNKIHGINYLDVNLCGLSIFLYINLRASVA</sequence>
<protein>
    <submittedName>
        <fullName evidence="1">Uncharacterized protein</fullName>
    </submittedName>
</protein>
<dbReference type="PATRIC" id="fig|930944.6.peg.3860"/>
<evidence type="ECO:0000313" key="2">
    <source>
        <dbReference type="Proteomes" id="UP000008084"/>
    </source>
</evidence>
<evidence type="ECO:0000313" key="1">
    <source>
        <dbReference type="EMBL" id="CBY28652.1"/>
    </source>
</evidence>
<dbReference type="HOGENOM" id="CLU_3086390_0_0_6"/>
<gene>
    <name evidence="1" type="ordered locus">Y11_38781</name>
</gene>
<reference evidence="1 2" key="1">
    <citation type="journal article" date="2011" name="J. Bacteriol.">
        <title>Complete genome sequence of Yersinia enterocolitica subsp. palearctica serogroup O:3.</title>
        <authorList>
            <person name="Batzilla J."/>
            <person name="Hoper D."/>
            <person name="Antonenka U."/>
            <person name="Heesemann J."/>
            <person name="Rakin A."/>
        </authorList>
    </citation>
    <scope>NUCLEOTIDE SEQUENCE [LARGE SCALE GENOMIC DNA]</scope>
    <source>
        <strain evidence="2">DSM 13030 / CIP 106945 / Y11</strain>
    </source>
</reference>